<gene>
    <name evidence="1" type="ORF">MYCFIDRAFT_210775</name>
</gene>
<dbReference type="GeneID" id="19337192"/>
<organism evidence="1 2">
    <name type="scientific">Pseudocercospora fijiensis (strain CIRAD86)</name>
    <name type="common">Black leaf streak disease fungus</name>
    <name type="synonym">Mycosphaerella fijiensis</name>
    <dbReference type="NCBI Taxonomy" id="383855"/>
    <lineage>
        <taxon>Eukaryota</taxon>
        <taxon>Fungi</taxon>
        <taxon>Dikarya</taxon>
        <taxon>Ascomycota</taxon>
        <taxon>Pezizomycotina</taxon>
        <taxon>Dothideomycetes</taxon>
        <taxon>Dothideomycetidae</taxon>
        <taxon>Mycosphaerellales</taxon>
        <taxon>Mycosphaerellaceae</taxon>
        <taxon>Pseudocercospora</taxon>
    </lineage>
</organism>
<accession>M3AHJ5</accession>
<dbReference type="RefSeq" id="XP_007924690.1">
    <property type="nucleotide sequence ID" value="XM_007926499.1"/>
</dbReference>
<dbReference type="KEGG" id="pfj:MYCFIDRAFT_210775"/>
<dbReference type="EMBL" id="KB446557">
    <property type="protein sequence ID" value="EME84066.1"/>
    <property type="molecule type" value="Genomic_DNA"/>
</dbReference>
<proteinExistence type="predicted"/>
<keyword evidence="2" id="KW-1185">Reference proteome</keyword>
<protein>
    <submittedName>
        <fullName evidence="1">Uncharacterized protein</fullName>
    </submittedName>
</protein>
<dbReference type="VEuPathDB" id="FungiDB:MYCFIDRAFT_210775"/>
<sequence length="109" mass="12606">MLSDNRTCVAEGHNNTWHEAFDDRHFCDVGWRLASWKAGCGALDSVPEDLSFDSREWQQCDRLTSFTARCMWLDETDCRQNEHANSRGTCLRGFLDTFHRCRCTGRAVN</sequence>
<reference evidence="1 2" key="1">
    <citation type="journal article" date="2012" name="PLoS Pathog.">
        <title>Diverse lifestyles and strategies of plant pathogenesis encoded in the genomes of eighteen Dothideomycetes fungi.</title>
        <authorList>
            <person name="Ohm R.A."/>
            <person name="Feau N."/>
            <person name="Henrissat B."/>
            <person name="Schoch C.L."/>
            <person name="Horwitz B.A."/>
            <person name="Barry K.W."/>
            <person name="Condon B.J."/>
            <person name="Copeland A.C."/>
            <person name="Dhillon B."/>
            <person name="Glaser F."/>
            <person name="Hesse C.N."/>
            <person name="Kosti I."/>
            <person name="LaButti K."/>
            <person name="Lindquist E.A."/>
            <person name="Lucas S."/>
            <person name="Salamov A.A."/>
            <person name="Bradshaw R.E."/>
            <person name="Ciuffetti L."/>
            <person name="Hamelin R.C."/>
            <person name="Kema G.H.J."/>
            <person name="Lawrence C."/>
            <person name="Scott J.A."/>
            <person name="Spatafora J.W."/>
            <person name="Turgeon B.G."/>
            <person name="de Wit P.J.G.M."/>
            <person name="Zhong S."/>
            <person name="Goodwin S.B."/>
            <person name="Grigoriev I.V."/>
        </authorList>
    </citation>
    <scope>NUCLEOTIDE SEQUENCE [LARGE SCALE GENOMIC DNA]</scope>
    <source>
        <strain evidence="1 2">CIRAD86</strain>
    </source>
</reference>
<dbReference type="HOGENOM" id="CLU_2185118_0_0_1"/>
<dbReference type="AlphaFoldDB" id="M3AHJ5"/>
<dbReference type="Proteomes" id="UP000016932">
    <property type="component" value="Unassembled WGS sequence"/>
</dbReference>
<evidence type="ECO:0000313" key="2">
    <source>
        <dbReference type="Proteomes" id="UP000016932"/>
    </source>
</evidence>
<name>M3AHJ5_PSEFD</name>
<evidence type="ECO:0000313" key="1">
    <source>
        <dbReference type="EMBL" id="EME84066.1"/>
    </source>
</evidence>